<feature type="transmembrane region" description="Helical" evidence="1">
    <location>
        <begin position="74"/>
        <end position="94"/>
    </location>
</feature>
<dbReference type="Proteomes" id="UP000265663">
    <property type="component" value="Unassembled WGS sequence"/>
</dbReference>
<evidence type="ECO:0000313" key="2">
    <source>
        <dbReference type="EMBL" id="RMZ71673.1"/>
    </source>
</evidence>
<feature type="transmembrane region" description="Helical" evidence="1">
    <location>
        <begin position="101"/>
        <end position="120"/>
    </location>
</feature>
<keyword evidence="1" id="KW-0472">Membrane</keyword>
<feature type="transmembrane region" description="Helical" evidence="1">
    <location>
        <begin position="240"/>
        <end position="262"/>
    </location>
</feature>
<feature type="transmembrane region" description="Helical" evidence="1">
    <location>
        <begin position="167"/>
        <end position="185"/>
    </location>
</feature>
<gene>
    <name evidence="2" type="ORF">GMOD_00006814</name>
</gene>
<feature type="transmembrane region" description="Helical" evidence="1">
    <location>
        <begin position="268"/>
        <end position="289"/>
    </location>
</feature>
<dbReference type="EMBL" id="KE747827">
    <property type="protein sequence ID" value="RMZ71673.1"/>
    <property type="molecule type" value="Genomic_DNA"/>
</dbReference>
<dbReference type="AlphaFoldDB" id="A0A3M7MAW1"/>
<proteinExistence type="predicted"/>
<dbReference type="PANTHER" id="PTHR37490:SF1">
    <property type="entry name" value="GLYCOSYLTRANSFERASE 2-LIKE DOMAIN-CONTAINING PROTEIN"/>
    <property type="match status" value="1"/>
</dbReference>
<name>A0A3M7MAW1_9PLEO</name>
<dbReference type="OrthoDB" id="28755at2759"/>
<keyword evidence="1" id="KW-0812">Transmembrane</keyword>
<accession>A0A3M7MAW1</accession>
<evidence type="ECO:0000256" key="1">
    <source>
        <dbReference type="SAM" id="Phobius"/>
    </source>
</evidence>
<feature type="transmembrane region" description="Helical" evidence="1">
    <location>
        <begin position="344"/>
        <end position="363"/>
    </location>
</feature>
<organism evidence="2 3">
    <name type="scientific">Pyrenophora seminiperda CCB06</name>
    <dbReference type="NCBI Taxonomy" id="1302712"/>
    <lineage>
        <taxon>Eukaryota</taxon>
        <taxon>Fungi</taxon>
        <taxon>Dikarya</taxon>
        <taxon>Ascomycota</taxon>
        <taxon>Pezizomycotina</taxon>
        <taxon>Dothideomycetes</taxon>
        <taxon>Pleosporomycetidae</taxon>
        <taxon>Pleosporales</taxon>
        <taxon>Pleosporineae</taxon>
        <taxon>Pleosporaceae</taxon>
        <taxon>Pyrenophora</taxon>
    </lineage>
</organism>
<keyword evidence="1" id="KW-1133">Transmembrane helix</keyword>
<keyword evidence="3" id="KW-1185">Reference proteome</keyword>
<reference evidence="2 3" key="1">
    <citation type="journal article" date="2014" name="PLoS ONE">
        <title>De novo Genome Assembly of the Fungal Plant Pathogen Pyrenophora semeniperda.</title>
        <authorList>
            <person name="Soliai M.M."/>
            <person name="Meyer S.E."/>
            <person name="Udall J.A."/>
            <person name="Elzinga D.E."/>
            <person name="Hermansen R.A."/>
            <person name="Bodily P.M."/>
            <person name="Hart A.A."/>
            <person name="Coleman C.E."/>
        </authorList>
    </citation>
    <scope>NUCLEOTIDE SEQUENCE [LARGE SCALE GENOMIC DNA]</scope>
    <source>
        <strain evidence="2 3">CCB06</strain>
        <tissue evidence="2">Mycelium</tissue>
    </source>
</reference>
<feature type="transmembrane region" description="Helical" evidence="1">
    <location>
        <begin position="197"/>
        <end position="219"/>
    </location>
</feature>
<protein>
    <submittedName>
        <fullName evidence="2">Uncharacterized protein</fullName>
    </submittedName>
</protein>
<feature type="transmembrane region" description="Helical" evidence="1">
    <location>
        <begin position="126"/>
        <end position="147"/>
    </location>
</feature>
<evidence type="ECO:0000313" key="3">
    <source>
        <dbReference type="Proteomes" id="UP000265663"/>
    </source>
</evidence>
<sequence>MHYPLQLYFNQLVFTAILVWRPRPAWRCVQRLSRGESQLWRSITKGTALLQASMCFTSLSTICILQATLHFYNLPILAMITLIAFFAEDLLLYITHETLHTYAELIRISLMMLASAALLFTEYRLIVPNLTTSIVAMLLAGAARGLLKLVIIHHPDVVAENECQPSLDVITGALVGVIWVIVFETGNQTFALDFRNIPLLALNASASAVANLLGNSMLVPMYGKVTGTSSHTVDTPVDRLWDAVSLTLFTGIVGCYSTLLTARSYTNIYQFCFFLLTITGVGSSAYICVSNRHSQSPCATPSTYELLRSPSELSTEYSDSISLTEEDHQYTVTALKSSSLNTTFSRYFFGISIASLWAAYGIMNFTERQERRSPALLDRDYIPQLPVEIVLSMYKEPVDEVRKLINHLQNMPALSDAHVTIYIKDSGANNTYVKQQTGAHNVTTLPNIGREGETFLNHILNRWHDLARQTIFLQAGIHNPREFYTHISNYYDRAQTGFLNLGWPGRLCDYENCSDRFGWQDNLHFIPQIGKQMDNATIGEKVLLSYKGQFVVSAARIRGIKKDIYHGIWQAFVEGNSSAHQPSNLQGRPDSMSAPDLGYTVERLWNLLFQCSSVDVGWKCPTLLSGWRVGGDISDCQCFDT</sequence>
<dbReference type="PANTHER" id="PTHR37490">
    <property type="entry name" value="EXPRESSED PROTEIN"/>
    <property type="match status" value="1"/>
</dbReference>